<dbReference type="AlphaFoldDB" id="A0A0F9T8L4"/>
<organism evidence="1">
    <name type="scientific">marine sediment metagenome</name>
    <dbReference type="NCBI Taxonomy" id="412755"/>
    <lineage>
        <taxon>unclassified sequences</taxon>
        <taxon>metagenomes</taxon>
        <taxon>ecological metagenomes</taxon>
    </lineage>
</organism>
<gene>
    <name evidence="1" type="ORF">LCGC14_0358400</name>
</gene>
<protein>
    <submittedName>
        <fullName evidence="1">Uncharacterized protein</fullName>
    </submittedName>
</protein>
<comment type="caution">
    <text evidence="1">The sequence shown here is derived from an EMBL/GenBank/DDBJ whole genome shotgun (WGS) entry which is preliminary data.</text>
</comment>
<name>A0A0F9T8L4_9ZZZZ</name>
<proteinExistence type="predicted"/>
<accession>A0A0F9T8L4</accession>
<dbReference type="EMBL" id="LAZR01000276">
    <property type="protein sequence ID" value="KKN77565.1"/>
    <property type="molecule type" value="Genomic_DNA"/>
</dbReference>
<evidence type="ECO:0000313" key="1">
    <source>
        <dbReference type="EMBL" id="KKN77565.1"/>
    </source>
</evidence>
<sequence>MGDVKENGIMRLSTTTGVDMNANAAKTILFTVPEGKRAIITHVIIRDPSATLAGCDDVDFGTGAASATQNFLNNETGIGDMTAVTDFMTLIAVSDEYTIIDGDAAAAVDREFGIYIVDGADGAGTATIDVFGYLFDS</sequence>
<reference evidence="1" key="1">
    <citation type="journal article" date="2015" name="Nature">
        <title>Complex archaea that bridge the gap between prokaryotes and eukaryotes.</title>
        <authorList>
            <person name="Spang A."/>
            <person name="Saw J.H."/>
            <person name="Jorgensen S.L."/>
            <person name="Zaremba-Niedzwiedzka K."/>
            <person name="Martijn J."/>
            <person name="Lind A.E."/>
            <person name="van Eijk R."/>
            <person name="Schleper C."/>
            <person name="Guy L."/>
            <person name="Ettema T.J."/>
        </authorList>
    </citation>
    <scope>NUCLEOTIDE SEQUENCE</scope>
</reference>